<evidence type="ECO:0000313" key="2">
    <source>
        <dbReference type="Proteomes" id="UP000429229"/>
    </source>
</evidence>
<reference evidence="1 2" key="1">
    <citation type="submission" date="2019-12" db="EMBL/GenBank/DDBJ databases">
        <title>Genomic-based taxomic classification of the family Erythrobacteraceae.</title>
        <authorList>
            <person name="Xu L."/>
        </authorList>
    </citation>
    <scope>NUCLEOTIDE SEQUENCE [LARGE SCALE GENOMIC DNA]</scope>
    <source>
        <strain evidence="1 2">LMG 29519</strain>
    </source>
</reference>
<dbReference type="OrthoDB" id="2621539at2"/>
<dbReference type="SUPFAM" id="SSF48295">
    <property type="entry name" value="TrpR-like"/>
    <property type="match status" value="1"/>
</dbReference>
<name>A0A6I4U8G4_9SPHN</name>
<keyword evidence="2" id="KW-1185">Reference proteome</keyword>
<dbReference type="GO" id="GO:0043565">
    <property type="term" value="F:sequence-specific DNA binding"/>
    <property type="evidence" value="ECO:0007669"/>
    <property type="project" value="InterPro"/>
</dbReference>
<dbReference type="PANTHER" id="PTHR40080:SF1">
    <property type="entry name" value="TRPR-LIKE PROTEIN YERC_YECD"/>
    <property type="match status" value="1"/>
</dbReference>
<dbReference type="InterPro" id="IPR038116">
    <property type="entry name" value="TrpR-like_sf"/>
</dbReference>
<dbReference type="PANTHER" id="PTHR40080">
    <property type="entry name" value="LMO1763 PROTEIN"/>
    <property type="match status" value="1"/>
</dbReference>
<protein>
    <submittedName>
        <fullName evidence="1">TrpR like protein, YerC/YecD</fullName>
    </submittedName>
</protein>
<gene>
    <name evidence="1" type="ORF">GRI68_10245</name>
</gene>
<dbReference type="InterPro" id="IPR013368">
    <property type="entry name" value="YecD_YerC"/>
</dbReference>
<dbReference type="InterPro" id="IPR000831">
    <property type="entry name" value="Trp_repress"/>
</dbReference>
<dbReference type="Gene3D" id="1.10.1270.10">
    <property type="entry name" value="TrpR-like"/>
    <property type="match status" value="1"/>
</dbReference>
<evidence type="ECO:0000313" key="1">
    <source>
        <dbReference type="EMBL" id="MXP10557.1"/>
    </source>
</evidence>
<dbReference type="GO" id="GO:0003700">
    <property type="term" value="F:DNA-binding transcription factor activity"/>
    <property type="evidence" value="ECO:0007669"/>
    <property type="project" value="InterPro"/>
</dbReference>
<organism evidence="1 2">
    <name type="scientific">Alteriqipengyuania halimionae</name>
    <dbReference type="NCBI Taxonomy" id="1926630"/>
    <lineage>
        <taxon>Bacteria</taxon>
        <taxon>Pseudomonadati</taxon>
        <taxon>Pseudomonadota</taxon>
        <taxon>Alphaproteobacteria</taxon>
        <taxon>Sphingomonadales</taxon>
        <taxon>Erythrobacteraceae</taxon>
        <taxon>Alteriqipengyuania</taxon>
    </lineage>
</organism>
<comment type="caution">
    <text evidence="1">The sequence shown here is derived from an EMBL/GenBank/DDBJ whole genome shotgun (WGS) entry which is preliminary data.</text>
</comment>
<dbReference type="EMBL" id="WTYR01000001">
    <property type="protein sequence ID" value="MXP10557.1"/>
    <property type="molecule type" value="Genomic_DNA"/>
</dbReference>
<dbReference type="AlphaFoldDB" id="A0A6I4U8G4"/>
<proteinExistence type="predicted"/>
<dbReference type="InterPro" id="IPR010921">
    <property type="entry name" value="Trp_repressor/repl_initiator"/>
</dbReference>
<accession>A0A6I4U8G4</accession>
<dbReference type="Pfam" id="PF01371">
    <property type="entry name" value="Trp_repressor"/>
    <property type="match status" value="1"/>
</dbReference>
<dbReference type="Proteomes" id="UP000429229">
    <property type="component" value="Unassembled WGS sequence"/>
</dbReference>
<sequence>MISELPPVLPSRDESDLRAGLADALLVPETQADMLALLTDLCTPAELHSLAERWHVAQLLDGTDLSYRDIAEGTGVSPTTITRVARFLRTEPHQGYRATIDGLAAKEIRNVR</sequence>